<dbReference type="RefSeq" id="WP_209406359.1">
    <property type="nucleotide sequence ID" value="NZ_JAGIYQ010000008.1"/>
</dbReference>
<dbReference type="EMBL" id="JAGIYQ010000008">
    <property type="protein sequence ID" value="MBP0726098.1"/>
    <property type="molecule type" value="Genomic_DNA"/>
</dbReference>
<dbReference type="Pfam" id="PF14287">
    <property type="entry name" value="DUF4368"/>
    <property type="match status" value="1"/>
</dbReference>
<reference evidence="2" key="1">
    <citation type="submission" date="2021-04" db="EMBL/GenBank/DDBJ databases">
        <title>Genome seq and assembly of Bacillus sp.</title>
        <authorList>
            <person name="Chhetri G."/>
        </authorList>
    </citation>
    <scope>NUCLEOTIDE SEQUENCE</scope>
    <source>
        <strain evidence="2">RG28</strain>
    </source>
</reference>
<protein>
    <submittedName>
        <fullName evidence="2">DUF4368 domain-containing protein</fullName>
    </submittedName>
</protein>
<sequence>MIDKTHKLFEKYQVLEQLTPAILNSFVLKIVVNEKWEFTSHYQFVTPLISLSF</sequence>
<keyword evidence="3" id="KW-1185">Reference proteome</keyword>
<dbReference type="AlphaFoldDB" id="A0A940NR92"/>
<evidence type="ECO:0000313" key="3">
    <source>
        <dbReference type="Proteomes" id="UP000682134"/>
    </source>
</evidence>
<dbReference type="InterPro" id="IPR025378">
    <property type="entry name" value="DUF4368"/>
</dbReference>
<feature type="domain" description="DUF4368" evidence="1">
    <location>
        <begin position="4"/>
        <end position="35"/>
    </location>
</feature>
<organism evidence="2 3">
    <name type="scientific">Gottfriedia endophytica</name>
    <dbReference type="NCBI Taxonomy" id="2820819"/>
    <lineage>
        <taxon>Bacteria</taxon>
        <taxon>Bacillati</taxon>
        <taxon>Bacillota</taxon>
        <taxon>Bacilli</taxon>
        <taxon>Bacillales</taxon>
        <taxon>Bacillaceae</taxon>
        <taxon>Gottfriedia</taxon>
    </lineage>
</organism>
<evidence type="ECO:0000259" key="1">
    <source>
        <dbReference type="Pfam" id="PF14287"/>
    </source>
</evidence>
<proteinExistence type="predicted"/>
<name>A0A940NR92_9BACI</name>
<dbReference type="Proteomes" id="UP000682134">
    <property type="component" value="Unassembled WGS sequence"/>
</dbReference>
<accession>A0A940NR92</accession>
<evidence type="ECO:0000313" key="2">
    <source>
        <dbReference type="EMBL" id="MBP0726098.1"/>
    </source>
</evidence>
<gene>
    <name evidence="2" type="ORF">J5Y03_13025</name>
</gene>
<comment type="caution">
    <text evidence="2">The sequence shown here is derived from an EMBL/GenBank/DDBJ whole genome shotgun (WGS) entry which is preliminary data.</text>
</comment>